<accession>A0A255EE56</accession>
<proteinExistence type="predicted"/>
<evidence type="ECO:0008006" key="4">
    <source>
        <dbReference type="Google" id="ProtNLM"/>
    </source>
</evidence>
<dbReference type="InterPro" id="IPR036188">
    <property type="entry name" value="FAD/NAD-bd_sf"/>
</dbReference>
<comment type="caution">
    <text evidence="2">The sequence shown here is derived from an EMBL/GenBank/DDBJ whole genome shotgun (WGS) entry which is preliminary data.</text>
</comment>
<dbReference type="OrthoDB" id="9774675at2"/>
<protein>
    <recommendedName>
        <fullName evidence="4">FAD-dependent oxidoreductase</fullName>
    </recommendedName>
</protein>
<dbReference type="AlphaFoldDB" id="A0A255EE56"/>
<organism evidence="2 3">
    <name type="scientific">Parenemella sanctibonifatiensis</name>
    <dbReference type="NCBI Taxonomy" id="2016505"/>
    <lineage>
        <taxon>Bacteria</taxon>
        <taxon>Bacillati</taxon>
        <taxon>Actinomycetota</taxon>
        <taxon>Actinomycetes</taxon>
        <taxon>Propionibacteriales</taxon>
        <taxon>Propionibacteriaceae</taxon>
        <taxon>Parenemella</taxon>
    </lineage>
</organism>
<evidence type="ECO:0000313" key="3">
    <source>
        <dbReference type="Proteomes" id="UP000216300"/>
    </source>
</evidence>
<dbReference type="Proteomes" id="UP000216300">
    <property type="component" value="Unassembled WGS sequence"/>
</dbReference>
<dbReference type="SUPFAM" id="SSF51905">
    <property type="entry name" value="FAD/NAD(P)-binding domain"/>
    <property type="match status" value="1"/>
</dbReference>
<dbReference type="EMBL" id="NMVJ01000008">
    <property type="protein sequence ID" value="OYN89819.1"/>
    <property type="molecule type" value="Genomic_DNA"/>
</dbReference>
<gene>
    <name evidence="2" type="ORF">CGZ91_09925</name>
</gene>
<evidence type="ECO:0000313" key="2">
    <source>
        <dbReference type="EMBL" id="OYN89819.1"/>
    </source>
</evidence>
<keyword evidence="3" id="KW-1185">Reference proteome</keyword>
<evidence type="ECO:0000256" key="1">
    <source>
        <dbReference type="SAM" id="MobiDB-lite"/>
    </source>
</evidence>
<dbReference type="RefSeq" id="WP_094454783.1">
    <property type="nucleotide sequence ID" value="NZ_NMVJ01000008.1"/>
</dbReference>
<sequence>MSAEQPPEAVPVAVIGSDLGAVATAARLARLGHRTTLLSEEEVLVPEGRGIALSTWPGDLGPAPMVDDLPLTTAFPAPWRDLFKKTGMPLEGSLAKAELALSPAPATRHRFSDGSELVLPNDRSTRQVILRRRYGAAAAQRWETLLRQLTDVWQRQRALGLEQELTSNDQIRRAALPGGSIAGLARSIKEPHLAAVIRSTAWLEGNDPRLTPGFRATPLALAAVFGEWMVTHHDQPVRFGHVVDALLDRLAVRGVEILAPAAVLDLSRTVAGRWRITTATGEVEVAAATLATDLWQQAELTGAAVPALRRARGLRRAIAPRVQHWWQESPLDEPEHVMEHHRDGIVESWRRAYAGGTLVTEHVRRRGGPDATVAAWRRGSHHWLRRPPIRLDASLTTVSASGRGGGSPQQVLLAAALASYALHEELTGEDVRPTNKTPPPRRPQALPRWDR</sequence>
<name>A0A255EE56_9ACTN</name>
<reference evidence="2 3" key="1">
    <citation type="submission" date="2017-07" db="EMBL/GenBank/DDBJ databases">
        <title>Draft whole genome sequences of clinical Proprionibacteriaceae strains.</title>
        <authorList>
            <person name="Bernier A.-M."/>
            <person name="Bernard K."/>
            <person name="Domingo M.-C."/>
        </authorList>
    </citation>
    <scope>NUCLEOTIDE SEQUENCE [LARGE SCALE GENOMIC DNA]</scope>
    <source>
        <strain evidence="2 3">NML 150081</strain>
    </source>
</reference>
<feature type="region of interest" description="Disordered" evidence="1">
    <location>
        <begin position="427"/>
        <end position="451"/>
    </location>
</feature>